<proteinExistence type="predicted"/>
<dbReference type="InterPro" id="IPR006860">
    <property type="entry name" value="FecR"/>
</dbReference>
<dbReference type="InterPro" id="IPR012373">
    <property type="entry name" value="Ferrdict_sens_TM"/>
</dbReference>
<evidence type="ECO:0000313" key="5">
    <source>
        <dbReference type="Proteomes" id="UP001304671"/>
    </source>
</evidence>
<dbReference type="Proteomes" id="UP001304671">
    <property type="component" value="Unassembled WGS sequence"/>
</dbReference>
<dbReference type="PIRSF" id="PIRSF018266">
    <property type="entry name" value="FecR"/>
    <property type="match status" value="1"/>
</dbReference>
<dbReference type="PANTHER" id="PTHR30273">
    <property type="entry name" value="PERIPLASMIC SIGNAL SENSOR AND SIGMA FACTOR ACTIVATOR FECR-RELATED"/>
    <property type="match status" value="1"/>
</dbReference>
<dbReference type="InterPro" id="IPR032508">
    <property type="entry name" value="FecR_C"/>
</dbReference>
<dbReference type="RefSeq" id="WP_323249314.1">
    <property type="nucleotide sequence ID" value="NZ_JAYFUL010000015.1"/>
</dbReference>
<evidence type="ECO:0000256" key="1">
    <source>
        <dbReference type="SAM" id="Phobius"/>
    </source>
</evidence>
<name>A0ABU5QMN1_9BACT</name>
<keyword evidence="5" id="KW-1185">Reference proteome</keyword>
<dbReference type="Gene3D" id="2.60.120.1440">
    <property type="match status" value="1"/>
</dbReference>
<dbReference type="Pfam" id="PF16344">
    <property type="entry name" value="FecR_C"/>
    <property type="match status" value="1"/>
</dbReference>
<organism evidence="4 5">
    <name type="scientific">Arcicella aquatica</name>
    <dbReference type="NCBI Taxonomy" id="217141"/>
    <lineage>
        <taxon>Bacteria</taxon>
        <taxon>Pseudomonadati</taxon>
        <taxon>Bacteroidota</taxon>
        <taxon>Cytophagia</taxon>
        <taxon>Cytophagales</taxon>
        <taxon>Flectobacillaceae</taxon>
        <taxon>Arcicella</taxon>
    </lineage>
</organism>
<keyword evidence="1" id="KW-0472">Membrane</keyword>
<dbReference type="PANTHER" id="PTHR30273:SF2">
    <property type="entry name" value="PROTEIN FECR"/>
    <property type="match status" value="1"/>
</dbReference>
<sequence>MKLNQEIIERYLNNEASEGEIFFVERWYASFENNPDGLSELSQLERIELENKIKKSIREEIKRQERYTPPRWVWAVASMAAMLVIVAGLSFYFIPNSHEKISKIKSDIPISDWAKYENSSAKILKVVLPDGSVVLLQPKTQLSYNQSDRLYRQVNLKGEAFFDVKRDESRPFLIYSGKMTTTVLGTSFNVKAYPAMETFEVSVVTGKVSVKNEIEKEVILLPKQQVVLETKTDEMLVNLLPTDKTFYWELSSLQFDDDNMQNVVERIEQNFNVSIDLSPKLRNCRLSGNFENVHLSTILEIICRSIEAEYVIDGQNISLKGNGCP</sequence>
<evidence type="ECO:0000259" key="2">
    <source>
        <dbReference type="Pfam" id="PF04773"/>
    </source>
</evidence>
<feature type="domain" description="Protein FecR C-terminal" evidence="3">
    <location>
        <begin position="253"/>
        <end position="317"/>
    </location>
</feature>
<evidence type="ECO:0000259" key="3">
    <source>
        <dbReference type="Pfam" id="PF16344"/>
    </source>
</evidence>
<keyword evidence="1" id="KW-1133">Transmembrane helix</keyword>
<feature type="transmembrane region" description="Helical" evidence="1">
    <location>
        <begin position="72"/>
        <end position="94"/>
    </location>
</feature>
<accession>A0ABU5QMN1</accession>
<dbReference type="EMBL" id="JAYFUL010000015">
    <property type="protein sequence ID" value="MEA5258313.1"/>
    <property type="molecule type" value="Genomic_DNA"/>
</dbReference>
<gene>
    <name evidence="4" type="ORF">VB264_11020</name>
</gene>
<comment type="caution">
    <text evidence="4">The sequence shown here is derived from an EMBL/GenBank/DDBJ whole genome shotgun (WGS) entry which is preliminary data.</text>
</comment>
<feature type="domain" description="FecR protein" evidence="2">
    <location>
        <begin position="119"/>
        <end position="208"/>
    </location>
</feature>
<dbReference type="Gene3D" id="3.55.50.30">
    <property type="match status" value="1"/>
</dbReference>
<evidence type="ECO:0000313" key="4">
    <source>
        <dbReference type="EMBL" id="MEA5258313.1"/>
    </source>
</evidence>
<reference evidence="4 5" key="1">
    <citation type="submission" date="2023-12" db="EMBL/GenBank/DDBJ databases">
        <title>Novel species of the genus Arcicella isolated from rivers.</title>
        <authorList>
            <person name="Lu H."/>
        </authorList>
    </citation>
    <scope>NUCLEOTIDE SEQUENCE [LARGE SCALE GENOMIC DNA]</scope>
    <source>
        <strain evidence="4 5">LMG 21963</strain>
    </source>
</reference>
<protein>
    <submittedName>
        <fullName evidence="4">FecR family protein</fullName>
    </submittedName>
</protein>
<keyword evidence="1" id="KW-0812">Transmembrane</keyword>
<dbReference type="Pfam" id="PF04773">
    <property type="entry name" value="FecR"/>
    <property type="match status" value="1"/>
</dbReference>